<evidence type="ECO:0000313" key="1">
    <source>
        <dbReference type="EMBL" id="VAW52463.1"/>
    </source>
</evidence>
<organism evidence="1">
    <name type="scientific">hydrothermal vent metagenome</name>
    <dbReference type="NCBI Taxonomy" id="652676"/>
    <lineage>
        <taxon>unclassified sequences</taxon>
        <taxon>metagenomes</taxon>
        <taxon>ecological metagenomes</taxon>
    </lineage>
</organism>
<accession>A0A3B0WJF7</accession>
<sequence>MKIPTHSIALTFLLLSGYASNYTTNTEVTEIKPDLNMSQEIMQRSSQGNYKITFRIYDKNSNYNDQLI</sequence>
<dbReference type="AlphaFoldDB" id="A0A3B0WJF7"/>
<reference evidence="1" key="1">
    <citation type="submission" date="2018-06" db="EMBL/GenBank/DDBJ databases">
        <authorList>
            <person name="Zhirakovskaya E."/>
        </authorList>
    </citation>
    <scope>NUCLEOTIDE SEQUENCE</scope>
</reference>
<name>A0A3B0WJF7_9ZZZZ</name>
<gene>
    <name evidence="1" type="ORF">MNBD_GAMMA06-1219</name>
</gene>
<dbReference type="EMBL" id="UOFD01000047">
    <property type="protein sequence ID" value="VAW52463.1"/>
    <property type="molecule type" value="Genomic_DNA"/>
</dbReference>
<proteinExistence type="predicted"/>
<protein>
    <submittedName>
        <fullName evidence="1">Uncharacterized protein</fullName>
    </submittedName>
</protein>